<evidence type="ECO:0000313" key="2">
    <source>
        <dbReference type="Proteomes" id="UP000242715"/>
    </source>
</evidence>
<name>A0A2Z6MW10_TRISU</name>
<accession>A0A2Z6MW10</accession>
<dbReference type="EMBL" id="DF973363">
    <property type="protein sequence ID" value="GAU27910.1"/>
    <property type="molecule type" value="Genomic_DNA"/>
</dbReference>
<proteinExistence type="predicted"/>
<organism evidence="1 2">
    <name type="scientific">Trifolium subterraneum</name>
    <name type="common">Subterranean clover</name>
    <dbReference type="NCBI Taxonomy" id="3900"/>
    <lineage>
        <taxon>Eukaryota</taxon>
        <taxon>Viridiplantae</taxon>
        <taxon>Streptophyta</taxon>
        <taxon>Embryophyta</taxon>
        <taxon>Tracheophyta</taxon>
        <taxon>Spermatophyta</taxon>
        <taxon>Magnoliopsida</taxon>
        <taxon>eudicotyledons</taxon>
        <taxon>Gunneridae</taxon>
        <taxon>Pentapetalae</taxon>
        <taxon>rosids</taxon>
        <taxon>fabids</taxon>
        <taxon>Fabales</taxon>
        <taxon>Fabaceae</taxon>
        <taxon>Papilionoideae</taxon>
        <taxon>50 kb inversion clade</taxon>
        <taxon>NPAAA clade</taxon>
        <taxon>Hologalegina</taxon>
        <taxon>IRL clade</taxon>
        <taxon>Trifolieae</taxon>
        <taxon>Trifolium</taxon>
    </lineage>
</organism>
<gene>
    <name evidence="1" type="ORF">TSUD_160050</name>
</gene>
<dbReference type="Proteomes" id="UP000242715">
    <property type="component" value="Unassembled WGS sequence"/>
</dbReference>
<keyword evidence="2" id="KW-1185">Reference proteome</keyword>
<protein>
    <submittedName>
        <fullName evidence="1">Uncharacterized protein</fullName>
    </submittedName>
</protein>
<sequence>MGANLPCFVVGSFTRANWELAKRNSQSVFDDPEEYIYFVALVQELHGHARELPPSKLGLLHRLRRMKRRFKINLPFIHAVEDAD</sequence>
<reference evidence="2" key="1">
    <citation type="journal article" date="2017" name="Front. Plant Sci.">
        <title>Climate Clever Clovers: New Paradigm to Reduce the Environmental Footprint of Ruminants by Breeding Low Methanogenic Forages Utilizing Haplotype Variation.</title>
        <authorList>
            <person name="Kaur P."/>
            <person name="Appels R."/>
            <person name="Bayer P.E."/>
            <person name="Keeble-Gagnere G."/>
            <person name="Wang J."/>
            <person name="Hirakawa H."/>
            <person name="Shirasawa K."/>
            <person name="Vercoe P."/>
            <person name="Stefanova K."/>
            <person name="Durmic Z."/>
            <person name="Nichols P."/>
            <person name="Revell C."/>
            <person name="Isobe S.N."/>
            <person name="Edwards D."/>
            <person name="Erskine W."/>
        </authorList>
    </citation>
    <scope>NUCLEOTIDE SEQUENCE [LARGE SCALE GENOMIC DNA]</scope>
    <source>
        <strain evidence="2">cv. Daliak</strain>
    </source>
</reference>
<dbReference type="AlphaFoldDB" id="A0A2Z6MW10"/>
<evidence type="ECO:0000313" key="1">
    <source>
        <dbReference type="EMBL" id="GAU27910.1"/>
    </source>
</evidence>